<feature type="domain" description="ParB-like N-terminal" evidence="1">
    <location>
        <begin position="9"/>
        <end position="105"/>
    </location>
</feature>
<dbReference type="Gene3D" id="3.90.1530.10">
    <property type="entry name" value="Conserved hypothetical protein from pyrococcus furiosus pfu- 392566-001, ParB domain"/>
    <property type="match status" value="1"/>
</dbReference>
<evidence type="ECO:0000259" key="1">
    <source>
        <dbReference type="SMART" id="SM00470"/>
    </source>
</evidence>
<proteinExistence type="predicted"/>
<dbReference type="Proteomes" id="UP000038200">
    <property type="component" value="Unassembled WGS sequence"/>
</dbReference>
<dbReference type="GO" id="GO:0071453">
    <property type="term" value="P:cellular response to oxygen levels"/>
    <property type="evidence" value="ECO:0007669"/>
    <property type="project" value="TreeGrafter"/>
</dbReference>
<sequence length="165" mass="18936">MKSPVYNVISVPLEKIQANSYNPNSVAPPEMKLLYQSIKEDGYTMPIVCYYLLDEDKYEIVDGFHRYTVMKTHKDIYQRENGCLPVVVIDKDISNRMASTIRHNRARGSHSIELMSNIVSELVQSGMSDAWIMKNIGMDADELLRLKQLTGLQELFRGKEFSKAK</sequence>
<organism evidence="2 3">
    <name type="scientific">Capnocytophaga canis</name>
    <dbReference type="NCBI Taxonomy" id="1848903"/>
    <lineage>
        <taxon>Bacteria</taxon>
        <taxon>Pseudomonadati</taxon>
        <taxon>Bacteroidota</taxon>
        <taxon>Flavobacteriia</taxon>
        <taxon>Flavobacteriales</taxon>
        <taxon>Flavobacteriaceae</taxon>
        <taxon>Capnocytophaga</taxon>
    </lineage>
</organism>
<dbReference type="RefSeq" id="WP_042008212.1">
    <property type="nucleotide sequence ID" value="NZ_CDOL01000230.1"/>
</dbReference>
<dbReference type="PANTHER" id="PTHR30083:SF1">
    <property type="entry name" value="TRANSCRIPTIONAL REGULATOR"/>
    <property type="match status" value="1"/>
</dbReference>
<name>A0A0B7INI0_9FLAO</name>
<accession>A0A0B7INI0</accession>
<dbReference type="CDD" id="cd16397">
    <property type="entry name" value="IbrB_like"/>
    <property type="match status" value="1"/>
</dbReference>
<dbReference type="PANTHER" id="PTHR30083">
    <property type="entry name" value="TRANSCRIPTIONAL REGULATOR-RELATED"/>
    <property type="match status" value="1"/>
</dbReference>
<dbReference type="Pfam" id="PF02195">
    <property type="entry name" value="ParB_N"/>
    <property type="match status" value="1"/>
</dbReference>
<gene>
    <name evidence="2" type="ORF">CCAND93_410015</name>
</gene>
<dbReference type="EMBL" id="CDOL01000230">
    <property type="protein sequence ID" value="CEN53390.1"/>
    <property type="molecule type" value="Genomic_DNA"/>
</dbReference>
<dbReference type="SUPFAM" id="SSF110849">
    <property type="entry name" value="ParB/Sulfiredoxin"/>
    <property type="match status" value="1"/>
</dbReference>
<dbReference type="InterPro" id="IPR003115">
    <property type="entry name" value="ParB_N"/>
</dbReference>
<dbReference type="InterPro" id="IPR036086">
    <property type="entry name" value="ParB/Sulfiredoxin_sf"/>
</dbReference>
<dbReference type="AlphaFoldDB" id="A0A0B7INI0"/>
<protein>
    <recommendedName>
        <fullName evidence="1">ParB-like N-terminal domain-containing protein</fullName>
    </recommendedName>
</protein>
<reference evidence="2 3" key="1">
    <citation type="submission" date="2015-01" db="EMBL/GenBank/DDBJ databases">
        <authorList>
            <person name="Xiang T."/>
            <person name="Song Y."/>
            <person name="Huang L."/>
            <person name="Wang B."/>
            <person name="Wu P."/>
        </authorList>
    </citation>
    <scope>NUCLEOTIDE SEQUENCE [LARGE SCALE GENOMIC DNA]</scope>
    <source>
        <strain evidence="2 3">CcD93</strain>
    </source>
</reference>
<dbReference type="SMART" id="SM00470">
    <property type="entry name" value="ParB"/>
    <property type="match status" value="1"/>
</dbReference>
<dbReference type="OrthoDB" id="4536617at2"/>
<evidence type="ECO:0000313" key="2">
    <source>
        <dbReference type="EMBL" id="CEN53390.1"/>
    </source>
</evidence>
<evidence type="ECO:0000313" key="3">
    <source>
        <dbReference type="Proteomes" id="UP000038200"/>
    </source>
</evidence>